<evidence type="ECO:0000313" key="2">
    <source>
        <dbReference type="Proteomes" id="UP000279029"/>
    </source>
</evidence>
<dbReference type="Proteomes" id="UP000279029">
    <property type="component" value="Chromosome"/>
</dbReference>
<proteinExistence type="predicted"/>
<dbReference type="KEGG" id="cbar:PATL70BA_1474"/>
<reference evidence="1 2" key="1">
    <citation type="submission" date="2018-09" db="EMBL/GenBank/DDBJ databases">
        <authorList>
            <person name="Postec A."/>
        </authorList>
    </citation>
    <scope>NUCLEOTIDE SEQUENCE [LARGE SCALE GENOMIC DNA]</scope>
    <source>
        <strain evidence="1">70B-A</strain>
    </source>
</reference>
<dbReference type="InterPro" id="IPR025480">
    <property type="entry name" value="DUF4330"/>
</dbReference>
<dbReference type="AlphaFoldDB" id="A0A3P7S3Z1"/>
<evidence type="ECO:0008006" key="3">
    <source>
        <dbReference type="Google" id="ProtNLM"/>
    </source>
</evidence>
<protein>
    <recommendedName>
        <fullName evidence="3">DUF4330 domain-containing protein</fullName>
    </recommendedName>
</protein>
<organism evidence="1 2">
    <name type="scientific">Petrocella atlantisensis</name>
    <dbReference type="NCBI Taxonomy" id="2173034"/>
    <lineage>
        <taxon>Bacteria</taxon>
        <taxon>Bacillati</taxon>
        <taxon>Bacillota</taxon>
        <taxon>Clostridia</taxon>
        <taxon>Lachnospirales</taxon>
        <taxon>Vallitaleaceae</taxon>
        <taxon>Petrocella</taxon>
    </lineage>
</organism>
<dbReference type="EMBL" id="LR130778">
    <property type="protein sequence ID" value="VDN47359.1"/>
    <property type="molecule type" value="Genomic_DNA"/>
</dbReference>
<accession>A0A3P7S3Z1</accession>
<keyword evidence="2" id="KW-1185">Reference proteome</keyword>
<sequence length="165" mass="18821">MKLITREGKLFNKIHIFDLLFLMLLIVVLLGAISKFSGKNIINLTTNTENVMVEFTVETYPFQEDYFASIKVGDKLAEDKKYINGTVTDVQIIDNILALPDNNGQMVTESDPYKKKALVTSRVEMSYKDPVYKMGKEEMVVGNIFYFTTEKVKLSSVIVDFKIVK</sequence>
<evidence type="ECO:0000313" key="1">
    <source>
        <dbReference type="EMBL" id="VDN47359.1"/>
    </source>
</evidence>
<name>A0A3P7S3Z1_9FIRM</name>
<gene>
    <name evidence="1" type="ORF">PATL70BA_1474</name>
</gene>
<dbReference type="RefSeq" id="WP_125136679.1">
    <property type="nucleotide sequence ID" value="NZ_LR130778.1"/>
</dbReference>
<dbReference type="Pfam" id="PF14221">
    <property type="entry name" value="DUF4330"/>
    <property type="match status" value="1"/>
</dbReference>